<comment type="caution">
    <text evidence="2">The sequence shown here is derived from an EMBL/GenBank/DDBJ whole genome shotgun (WGS) entry which is preliminary data.</text>
</comment>
<name>A0ABD2QLI9_9PLAT</name>
<protein>
    <submittedName>
        <fullName evidence="2">Uncharacterized protein</fullName>
    </submittedName>
</protein>
<gene>
    <name evidence="2" type="ORF">Ciccas_001720</name>
</gene>
<keyword evidence="3" id="KW-1185">Reference proteome</keyword>
<sequence>MAQHQQYNVPSCEQRSDDPDSSNLTAELEDLECWLQSNGIVDLDPYRPDLKRTADEDFPGEPQRRSQMLLNREQMEKELASLFTNCISGHIDSAQASSSSSSEILVSQSQLQFSLEAKPKPGRPKFIEDEKINAIVEGIHEILESHLCH</sequence>
<accession>A0ABD2QLI9</accession>
<dbReference type="EMBL" id="JBJKFK010000119">
    <property type="protein sequence ID" value="KAL3319616.1"/>
    <property type="molecule type" value="Genomic_DNA"/>
</dbReference>
<organism evidence="2 3">
    <name type="scientific">Cichlidogyrus casuarinus</name>
    <dbReference type="NCBI Taxonomy" id="1844966"/>
    <lineage>
        <taxon>Eukaryota</taxon>
        <taxon>Metazoa</taxon>
        <taxon>Spiralia</taxon>
        <taxon>Lophotrochozoa</taxon>
        <taxon>Platyhelminthes</taxon>
        <taxon>Monogenea</taxon>
        <taxon>Monopisthocotylea</taxon>
        <taxon>Dactylogyridea</taxon>
        <taxon>Ancyrocephalidae</taxon>
        <taxon>Cichlidogyrus</taxon>
    </lineage>
</organism>
<proteinExistence type="predicted"/>
<reference evidence="2 3" key="1">
    <citation type="submission" date="2024-11" db="EMBL/GenBank/DDBJ databases">
        <title>Adaptive evolution of stress response genes in parasites aligns with host niche diversity.</title>
        <authorList>
            <person name="Hahn C."/>
            <person name="Resl P."/>
        </authorList>
    </citation>
    <scope>NUCLEOTIDE SEQUENCE [LARGE SCALE GENOMIC DNA]</scope>
    <source>
        <strain evidence="2">EGGRZ-B1_66</strain>
        <tissue evidence="2">Body</tissue>
    </source>
</reference>
<evidence type="ECO:0000313" key="3">
    <source>
        <dbReference type="Proteomes" id="UP001626550"/>
    </source>
</evidence>
<evidence type="ECO:0000313" key="2">
    <source>
        <dbReference type="EMBL" id="KAL3319616.1"/>
    </source>
</evidence>
<feature type="compositionally biased region" description="Polar residues" evidence="1">
    <location>
        <begin position="1"/>
        <end position="13"/>
    </location>
</feature>
<dbReference type="AlphaFoldDB" id="A0ABD2QLI9"/>
<feature type="region of interest" description="Disordered" evidence="1">
    <location>
        <begin position="1"/>
        <end position="24"/>
    </location>
</feature>
<dbReference type="Proteomes" id="UP001626550">
    <property type="component" value="Unassembled WGS sequence"/>
</dbReference>
<evidence type="ECO:0000256" key="1">
    <source>
        <dbReference type="SAM" id="MobiDB-lite"/>
    </source>
</evidence>